<protein>
    <submittedName>
        <fullName evidence="1">Uncharacterized protein</fullName>
    </submittedName>
</protein>
<organism evidence="1">
    <name type="scientific">Anguilla anguilla</name>
    <name type="common">European freshwater eel</name>
    <name type="synonym">Muraena anguilla</name>
    <dbReference type="NCBI Taxonomy" id="7936"/>
    <lineage>
        <taxon>Eukaryota</taxon>
        <taxon>Metazoa</taxon>
        <taxon>Chordata</taxon>
        <taxon>Craniata</taxon>
        <taxon>Vertebrata</taxon>
        <taxon>Euteleostomi</taxon>
        <taxon>Actinopterygii</taxon>
        <taxon>Neopterygii</taxon>
        <taxon>Teleostei</taxon>
        <taxon>Anguilliformes</taxon>
        <taxon>Anguillidae</taxon>
        <taxon>Anguilla</taxon>
    </lineage>
</organism>
<accession>A0A0E9VQX6</accession>
<reference evidence="1" key="2">
    <citation type="journal article" date="2015" name="Fish Shellfish Immunol.">
        <title>Early steps in the European eel (Anguilla anguilla)-Vibrio vulnificus interaction in the gills: Role of the RtxA13 toxin.</title>
        <authorList>
            <person name="Callol A."/>
            <person name="Pajuelo D."/>
            <person name="Ebbesson L."/>
            <person name="Teles M."/>
            <person name="MacKenzie S."/>
            <person name="Amaro C."/>
        </authorList>
    </citation>
    <scope>NUCLEOTIDE SEQUENCE</scope>
</reference>
<name>A0A0E9VQX6_ANGAN</name>
<proteinExistence type="predicted"/>
<dbReference type="EMBL" id="GBXM01028048">
    <property type="protein sequence ID" value="JAH80529.1"/>
    <property type="molecule type" value="Transcribed_RNA"/>
</dbReference>
<reference evidence="1" key="1">
    <citation type="submission" date="2014-11" db="EMBL/GenBank/DDBJ databases">
        <authorList>
            <person name="Amaro Gonzalez C."/>
        </authorList>
    </citation>
    <scope>NUCLEOTIDE SEQUENCE</scope>
</reference>
<sequence>MAPKTMRTG</sequence>
<evidence type="ECO:0000313" key="1">
    <source>
        <dbReference type="EMBL" id="JAH80529.1"/>
    </source>
</evidence>